<dbReference type="PANTHER" id="PTHR19229">
    <property type="entry name" value="ATP-BINDING CASSETTE TRANSPORTER SUBFAMILY A ABCA"/>
    <property type="match status" value="1"/>
</dbReference>
<keyword evidence="1" id="KW-0472">Membrane</keyword>
<dbReference type="GO" id="GO:0005319">
    <property type="term" value="F:lipid transporter activity"/>
    <property type="evidence" value="ECO:0007669"/>
    <property type="project" value="TreeGrafter"/>
</dbReference>
<organism evidence="2 3">
    <name type="scientific">Thalictrum thalictroides</name>
    <name type="common">Rue-anemone</name>
    <name type="synonym">Anemone thalictroides</name>
    <dbReference type="NCBI Taxonomy" id="46969"/>
    <lineage>
        <taxon>Eukaryota</taxon>
        <taxon>Viridiplantae</taxon>
        <taxon>Streptophyta</taxon>
        <taxon>Embryophyta</taxon>
        <taxon>Tracheophyta</taxon>
        <taxon>Spermatophyta</taxon>
        <taxon>Magnoliopsida</taxon>
        <taxon>Ranunculales</taxon>
        <taxon>Ranunculaceae</taxon>
        <taxon>Thalictroideae</taxon>
        <taxon>Thalictrum</taxon>
    </lineage>
</organism>
<reference evidence="2 3" key="1">
    <citation type="submission" date="2020-06" db="EMBL/GenBank/DDBJ databases">
        <title>Transcriptomic and genomic resources for Thalictrum thalictroides and T. hernandezii: Facilitating candidate gene discovery in an emerging model plant lineage.</title>
        <authorList>
            <person name="Arias T."/>
            <person name="Riano-Pachon D.M."/>
            <person name="Di Stilio V.S."/>
        </authorList>
    </citation>
    <scope>NUCLEOTIDE SEQUENCE [LARGE SCALE GENOMIC DNA]</scope>
    <source>
        <strain evidence="3">cv. WT478/WT964</strain>
        <tissue evidence="2">Leaves</tissue>
    </source>
</reference>
<dbReference type="AlphaFoldDB" id="A0A7J6VUS7"/>
<dbReference type="InterPro" id="IPR026082">
    <property type="entry name" value="ABCA"/>
</dbReference>
<dbReference type="GO" id="GO:0140359">
    <property type="term" value="F:ABC-type transporter activity"/>
    <property type="evidence" value="ECO:0007669"/>
    <property type="project" value="InterPro"/>
</dbReference>
<evidence type="ECO:0000256" key="1">
    <source>
        <dbReference type="SAM" id="Phobius"/>
    </source>
</evidence>
<dbReference type="PANTHER" id="PTHR19229:SF154">
    <property type="entry name" value="ABC TRANSPORTER A FAMILY MEMBER 3-RELATED"/>
    <property type="match status" value="1"/>
</dbReference>
<name>A0A7J6VUS7_THATH</name>
<evidence type="ECO:0000313" key="3">
    <source>
        <dbReference type="Proteomes" id="UP000554482"/>
    </source>
</evidence>
<evidence type="ECO:0000313" key="2">
    <source>
        <dbReference type="EMBL" id="KAF5188856.1"/>
    </source>
</evidence>
<sequence length="141" mass="15921">MGTDGMRWKNLSDGKNGMRTILIIMFVEWVLVLPVAYYKDQVVSSRSSVKKSPPFFLENLNKHLPVLQQKLSFQRQTSKVFFQMEKPDVGQEEETGTLRNLQLEGSLFVYLEKNALVCCLNGAGKTSCISMVCLSVSSIIH</sequence>
<comment type="caution">
    <text evidence="2">The sequence shown here is derived from an EMBL/GenBank/DDBJ whole genome shotgun (WGS) entry which is preliminary data.</text>
</comment>
<accession>A0A7J6VUS7</accession>
<keyword evidence="1" id="KW-0812">Transmembrane</keyword>
<feature type="transmembrane region" description="Helical" evidence="1">
    <location>
        <begin position="21"/>
        <end position="38"/>
    </location>
</feature>
<dbReference type="Proteomes" id="UP000554482">
    <property type="component" value="Unassembled WGS sequence"/>
</dbReference>
<keyword evidence="3" id="KW-1185">Reference proteome</keyword>
<proteinExistence type="predicted"/>
<dbReference type="EMBL" id="JABWDY010026227">
    <property type="protein sequence ID" value="KAF5188856.1"/>
    <property type="molecule type" value="Genomic_DNA"/>
</dbReference>
<dbReference type="OrthoDB" id="8061355at2759"/>
<dbReference type="GO" id="GO:0016020">
    <property type="term" value="C:membrane"/>
    <property type="evidence" value="ECO:0007669"/>
    <property type="project" value="InterPro"/>
</dbReference>
<keyword evidence="1" id="KW-1133">Transmembrane helix</keyword>
<protein>
    <submittedName>
        <fullName evidence="2">Abc transporter a family member 7-like</fullName>
    </submittedName>
</protein>
<gene>
    <name evidence="2" type="ORF">FRX31_021557</name>
</gene>